<reference evidence="2" key="1">
    <citation type="submission" date="2018-05" db="EMBL/GenBank/DDBJ databases">
        <title>Draft genome of Mucuna pruriens seed.</title>
        <authorList>
            <person name="Nnadi N.E."/>
            <person name="Vos R."/>
            <person name="Hasami M.H."/>
            <person name="Devisetty U.K."/>
            <person name="Aguiy J.C."/>
        </authorList>
    </citation>
    <scope>NUCLEOTIDE SEQUENCE [LARGE SCALE GENOMIC DNA]</scope>
    <source>
        <strain evidence="2">JCA_2017</strain>
    </source>
</reference>
<dbReference type="CDD" id="cd01647">
    <property type="entry name" value="RT_LTR"/>
    <property type="match status" value="1"/>
</dbReference>
<keyword evidence="3" id="KW-1185">Reference proteome</keyword>
<evidence type="ECO:0000313" key="2">
    <source>
        <dbReference type="EMBL" id="RDX82428.1"/>
    </source>
</evidence>
<accession>A0A371FVT2</accession>
<dbReference type="OrthoDB" id="10055717at2759"/>
<name>A0A371FVT2_MUCPR</name>
<dbReference type="Proteomes" id="UP000257109">
    <property type="component" value="Unassembled WGS sequence"/>
</dbReference>
<dbReference type="SUPFAM" id="SSF56672">
    <property type="entry name" value="DNA/RNA polymerases"/>
    <property type="match status" value="1"/>
</dbReference>
<dbReference type="InterPro" id="IPR043128">
    <property type="entry name" value="Rev_trsase/Diguanyl_cyclase"/>
</dbReference>
<organism evidence="2 3">
    <name type="scientific">Mucuna pruriens</name>
    <name type="common">Velvet bean</name>
    <name type="synonym">Dolichos pruriens</name>
    <dbReference type="NCBI Taxonomy" id="157652"/>
    <lineage>
        <taxon>Eukaryota</taxon>
        <taxon>Viridiplantae</taxon>
        <taxon>Streptophyta</taxon>
        <taxon>Embryophyta</taxon>
        <taxon>Tracheophyta</taxon>
        <taxon>Spermatophyta</taxon>
        <taxon>Magnoliopsida</taxon>
        <taxon>eudicotyledons</taxon>
        <taxon>Gunneridae</taxon>
        <taxon>Pentapetalae</taxon>
        <taxon>rosids</taxon>
        <taxon>fabids</taxon>
        <taxon>Fabales</taxon>
        <taxon>Fabaceae</taxon>
        <taxon>Papilionoideae</taxon>
        <taxon>50 kb inversion clade</taxon>
        <taxon>NPAAA clade</taxon>
        <taxon>indigoferoid/millettioid clade</taxon>
        <taxon>Phaseoleae</taxon>
        <taxon>Mucuna</taxon>
    </lineage>
</organism>
<dbReference type="Pfam" id="PF00078">
    <property type="entry name" value="RVT_1"/>
    <property type="match status" value="1"/>
</dbReference>
<proteinExistence type="predicted"/>
<dbReference type="EMBL" id="QJKJ01007642">
    <property type="protein sequence ID" value="RDX82428.1"/>
    <property type="molecule type" value="Genomic_DNA"/>
</dbReference>
<dbReference type="InterPro" id="IPR053134">
    <property type="entry name" value="RNA-dir_DNA_polymerase"/>
</dbReference>
<comment type="caution">
    <text evidence="2">The sequence shown here is derived from an EMBL/GenBank/DDBJ whole genome shotgun (WGS) entry which is preliminary data.</text>
</comment>
<dbReference type="Gene3D" id="3.30.70.270">
    <property type="match status" value="1"/>
</dbReference>
<dbReference type="InterPro" id="IPR043502">
    <property type="entry name" value="DNA/RNA_pol_sf"/>
</dbReference>
<evidence type="ECO:0000313" key="3">
    <source>
        <dbReference type="Proteomes" id="UP000257109"/>
    </source>
</evidence>
<gene>
    <name evidence="2" type="primary">pol</name>
    <name evidence="2" type="ORF">CR513_36777</name>
</gene>
<dbReference type="AlphaFoldDB" id="A0A371FVT2"/>
<evidence type="ECO:0000259" key="1">
    <source>
        <dbReference type="Pfam" id="PF00078"/>
    </source>
</evidence>
<feature type="non-terminal residue" evidence="2">
    <location>
        <position position="1"/>
    </location>
</feature>
<feature type="domain" description="Reverse transcriptase" evidence="1">
    <location>
        <begin position="55"/>
        <end position="155"/>
    </location>
</feature>
<sequence>MMVIKNWQDEMVAAMIQNSWHVCIDYRKLNQATRKDHFLLLFIDQVLEKLAGGFSSYKKIHIAPVDQHKTTFTCPFRMFSYRRMSFGLYNASSTFERCMISIFADLLEDCMEVFMDDFIVYVESFEACLDNLSKVLCRCIDSNLVLNFEKCHFMIIEGIVLGHLVSARGIEVDKAKIDAISSLPNPASMWEVGSFLGHAGDSLKTSIRSPCRCPSCYRRTPTSFLINPELKRRLTSMPILQAPIWEFLFKLMCDASNSTLGVVLG</sequence>
<dbReference type="InterPro" id="IPR000477">
    <property type="entry name" value="RT_dom"/>
</dbReference>
<dbReference type="PANTHER" id="PTHR24559:SF444">
    <property type="entry name" value="REVERSE TRANSCRIPTASE DOMAIN-CONTAINING PROTEIN"/>
    <property type="match status" value="1"/>
</dbReference>
<protein>
    <submittedName>
        <fullName evidence="2">Retrovirus-related Pol polyprotein</fullName>
    </submittedName>
</protein>
<dbReference type="PANTHER" id="PTHR24559">
    <property type="entry name" value="TRANSPOSON TY3-I GAG-POL POLYPROTEIN"/>
    <property type="match status" value="1"/>
</dbReference>